<comment type="caution">
    <text evidence="5">The sequence shown here is derived from an EMBL/GenBank/DDBJ whole genome shotgun (WGS) entry which is preliminary data.</text>
</comment>
<name>A0ABV7M4H6_9GAMM</name>
<evidence type="ECO:0000313" key="6">
    <source>
        <dbReference type="Proteomes" id="UP001595640"/>
    </source>
</evidence>
<reference evidence="6" key="1">
    <citation type="journal article" date="2019" name="Int. J. Syst. Evol. Microbiol.">
        <title>The Global Catalogue of Microorganisms (GCM) 10K type strain sequencing project: providing services to taxonomists for standard genome sequencing and annotation.</title>
        <authorList>
            <consortium name="The Broad Institute Genomics Platform"/>
            <consortium name="The Broad Institute Genome Sequencing Center for Infectious Disease"/>
            <person name="Wu L."/>
            <person name="Ma J."/>
        </authorList>
    </citation>
    <scope>NUCLEOTIDE SEQUENCE [LARGE SCALE GENOMIC DNA]</scope>
    <source>
        <strain evidence="6">KCTC 12847</strain>
    </source>
</reference>
<dbReference type="CDD" id="cd01949">
    <property type="entry name" value="GGDEF"/>
    <property type="match status" value="1"/>
</dbReference>
<dbReference type="RefSeq" id="WP_019018719.1">
    <property type="nucleotide sequence ID" value="NZ_BMXD01000001.1"/>
</dbReference>
<organism evidence="5 6">
    <name type="scientific">Modicisalibacter luteus</name>
    <dbReference type="NCBI Taxonomy" id="453962"/>
    <lineage>
        <taxon>Bacteria</taxon>
        <taxon>Pseudomonadati</taxon>
        <taxon>Pseudomonadota</taxon>
        <taxon>Gammaproteobacteria</taxon>
        <taxon>Oceanospirillales</taxon>
        <taxon>Halomonadaceae</taxon>
        <taxon>Modicisalibacter</taxon>
    </lineage>
</organism>
<dbReference type="InterPro" id="IPR029787">
    <property type="entry name" value="Nucleotide_cyclase"/>
</dbReference>
<dbReference type="PANTHER" id="PTHR45138:SF9">
    <property type="entry name" value="DIGUANYLATE CYCLASE DGCM-RELATED"/>
    <property type="match status" value="1"/>
</dbReference>
<keyword evidence="6" id="KW-1185">Reference proteome</keyword>
<dbReference type="PROSITE" id="PS50887">
    <property type="entry name" value="GGDEF"/>
    <property type="match status" value="1"/>
</dbReference>
<keyword evidence="3" id="KW-1133">Transmembrane helix</keyword>
<dbReference type="NCBIfam" id="TIGR00254">
    <property type="entry name" value="GGDEF"/>
    <property type="match status" value="1"/>
</dbReference>
<evidence type="ECO:0000256" key="3">
    <source>
        <dbReference type="SAM" id="Phobius"/>
    </source>
</evidence>
<keyword evidence="3" id="KW-0472">Membrane</keyword>
<feature type="transmembrane region" description="Helical" evidence="3">
    <location>
        <begin position="47"/>
        <end position="69"/>
    </location>
</feature>
<proteinExistence type="predicted"/>
<dbReference type="Proteomes" id="UP001595640">
    <property type="component" value="Unassembled WGS sequence"/>
</dbReference>
<keyword evidence="3" id="KW-0812">Transmembrane</keyword>
<dbReference type="Pfam" id="PF00990">
    <property type="entry name" value="GGDEF"/>
    <property type="match status" value="1"/>
</dbReference>
<dbReference type="SMART" id="SM00267">
    <property type="entry name" value="GGDEF"/>
    <property type="match status" value="1"/>
</dbReference>
<dbReference type="PANTHER" id="PTHR45138">
    <property type="entry name" value="REGULATORY COMPONENTS OF SENSORY TRANSDUCTION SYSTEM"/>
    <property type="match status" value="1"/>
</dbReference>
<evidence type="ECO:0000259" key="4">
    <source>
        <dbReference type="PROSITE" id="PS50887"/>
    </source>
</evidence>
<dbReference type="SUPFAM" id="SSF55073">
    <property type="entry name" value="Nucleotide cyclase"/>
    <property type="match status" value="1"/>
</dbReference>
<feature type="domain" description="GGDEF" evidence="4">
    <location>
        <begin position="161"/>
        <end position="298"/>
    </location>
</feature>
<dbReference type="InterPro" id="IPR000160">
    <property type="entry name" value="GGDEF_dom"/>
</dbReference>
<accession>A0ABV7M4H6</accession>
<dbReference type="EMBL" id="JBHRUH010000031">
    <property type="protein sequence ID" value="MFC3293749.1"/>
    <property type="molecule type" value="Genomic_DNA"/>
</dbReference>
<dbReference type="InterPro" id="IPR050469">
    <property type="entry name" value="Diguanylate_Cyclase"/>
</dbReference>
<protein>
    <recommendedName>
        <fullName evidence="1">diguanylate cyclase</fullName>
        <ecNumber evidence="1">2.7.7.65</ecNumber>
    </recommendedName>
</protein>
<dbReference type="EC" id="2.7.7.65" evidence="1"/>
<evidence type="ECO:0000256" key="1">
    <source>
        <dbReference type="ARBA" id="ARBA00012528"/>
    </source>
</evidence>
<dbReference type="Gene3D" id="6.10.340.10">
    <property type="match status" value="1"/>
</dbReference>
<dbReference type="PROSITE" id="PS51257">
    <property type="entry name" value="PROKAR_LIPOPROTEIN"/>
    <property type="match status" value="1"/>
</dbReference>
<dbReference type="Gene3D" id="3.30.70.270">
    <property type="match status" value="1"/>
</dbReference>
<evidence type="ECO:0000256" key="2">
    <source>
        <dbReference type="ARBA" id="ARBA00034247"/>
    </source>
</evidence>
<dbReference type="InterPro" id="IPR043128">
    <property type="entry name" value="Rev_trsase/Diguanyl_cyclase"/>
</dbReference>
<evidence type="ECO:0000313" key="5">
    <source>
        <dbReference type="EMBL" id="MFC3293749.1"/>
    </source>
</evidence>
<sequence>MQPTKHNKPTHRRFLVVFAALLLVSCTLIWGIAHDTRQFDLLKEAHVPLRLALSGMVLLAALAATVLFLKRSFTHPVHDLVEYVRQQRNGNDAAPPKSLRERNDDIGLLTNEIQGLLDTLRKQNERLLEQTLNDPLTGLGNRRLLEQRLEIALPLSRRRMAPLSALMVDVDHFKDYNDHYGHPAGDECLVEIANVLRDTFRRETDIVVRLGGEEFLVVLLDVGLDEAMRLAEAMRSMLQAVGIPHEKSSAAPVVTVSIGVATALPGTPIDVESLIACADSALYQCKAKGRNCSVSSIVDKHMLESMQLSTT</sequence>
<gene>
    <name evidence="5" type="ORF">ACFOEI_16995</name>
</gene>
<comment type="catalytic activity">
    <reaction evidence="2">
        <text>2 GTP = 3',3'-c-di-GMP + 2 diphosphate</text>
        <dbReference type="Rhea" id="RHEA:24898"/>
        <dbReference type="ChEBI" id="CHEBI:33019"/>
        <dbReference type="ChEBI" id="CHEBI:37565"/>
        <dbReference type="ChEBI" id="CHEBI:58805"/>
        <dbReference type="EC" id="2.7.7.65"/>
    </reaction>
</comment>